<dbReference type="Pfam" id="PF13439">
    <property type="entry name" value="Glyco_transf_4"/>
    <property type="match status" value="1"/>
</dbReference>
<evidence type="ECO:0000259" key="5">
    <source>
        <dbReference type="Pfam" id="PF13439"/>
    </source>
</evidence>
<dbReference type="Gene3D" id="3.40.50.2000">
    <property type="entry name" value="Glycogen Phosphorylase B"/>
    <property type="match status" value="2"/>
</dbReference>
<comment type="caution">
    <text evidence="6">The sequence shown here is derived from an EMBL/GenBank/DDBJ whole genome shotgun (WGS) entry which is preliminary data.</text>
</comment>
<feature type="domain" description="Glycosyltransferase subfamily 4-like N-terminal" evidence="5">
    <location>
        <begin position="85"/>
        <end position="239"/>
    </location>
</feature>
<evidence type="ECO:0000256" key="1">
    <source>
        <dbReference type="ARBA" id="ARBA00022676"/>
    </source>
</evidence>
<dbReference type="Proteomes" id="UP000306985">
    <property type="component" value="Unassembled WGS sequence"/>
</dbReference>
<dbReference type="PANTHER" id="PTHR12526">
    <property type="entry name" value="GLYCOSYLTRANSFERASE"/>
    <property type="match status" value="1"/>
</dbReference>
<feature type="region of interest" description="Disordered" evidence="3">
    <location>
        <begin position="425"/>
        <end position="446"/>
    </location>
</feature>
<proteinExistence type="predicted"/>
<feature type="domain" description="Glycosyl transferase family 1" evidence="4">
    <location>
        <begin position="254"/>
        <end position="385"/>
    </location>
</feature>
<protein>
    <submittedName>
        <fullName evidence="6">Glycosyltransferase family 4 protein</fullName>
    </submittedName>
</protein>
<dbReference type="SUPFAM" id="SSF53756">
    <property type="entry name" value="UDP-Glycosyltransferase/glycogen phosphorylase"/>
    <property type="match status" value="1"/>
</dbReference>
<dbReference type="EMBL" id="SZZH01000001">
    <property type="protein sequence ID" value="TKV61589.1"/>
    <property type="molecule type" value="Genomic_DNA"/>
</dbReference>
<feature type="compositionally biased region" description="Basic and acidic residues" evidence="3">
    <location>
        <begin position="431"/>
        <end position="446"/>
    </location>
</feature>
<accession>A0A4U6QMK2</accession>
<evidence type="ECO:0000259" key="4">
    <source>
        <dbReference type="Pfam" id="PF00534"/>
    </source>
</evidence>
<keyword evidence="1" id="KW-0328">Glycosyltransferase</keyword>
<gene>
    <name evidence="6" type="ORF">FDO65_08515</name>
</gene>
<reference evidence="6 7" key="1">
    <citation type="submission" date="2019-05" db="EMBL/GenBank/DDBJ databases">
        <title>Nakamurella sp. N5BH11, whole genome shotgun sequence.</title>
        <authorList>
            <person name="Tuo L."/>
        </authorList>
    </citation>
    <scope>NUCLEOTIDE SEQUENCE [LARGE SCALE GENOMIC DNA]</scope>
    <source>
        <strain evidence="6 7">N5BH11</strain>
    </source>
</reference>
<evidence type="ECO:0000256" key="3">
    <source>
        <dbReference type="SAM" id="MobiDB-lite"/>
    </source>
</evidence>
<keyword evidence="7" id="KW-1185">Reference proteome</keyword>
<dbReference type="AlphaFoldDB" id="A0A4U6QMK2"/>
<evidence type="ECO:0000313" key="7">
    <source>
        <dbReference type="Proteomes" id="UP000306985"/>
    </source>
</evidence>
<evidence type="ECO:0000256" key="2">
    <source>
        <dbReference type="ARBA" id="ARBA00022679"/>
    </source>
</evidence>
<dbReference type="Pfam" id="PF00534">
    <property type="entry name" value="Glycos_transf_1"/>
    <property type="match status" value="1"/>
</dbReference>
<dbReference type="InterPro" id="IPR001296">
    <property type="entry name" value="Glyco_trans_1"/>
</dbReference>
<organism evidence="6 7">
    <name type="scientific">Nakamurella flava</name>
    <dbReference type="NCBI Taxonomy" id="2576308"/>
    <lineage>
        <taxon>Bacteria</taxon>
        <taxon>Bacillati</taxon>
        <taxon>Actinomycetota</taxon>
        <taxon>Actinomycetes</taxon>
        <taxon>Nakamurellales</taxon>
        <taxon>Nakamurellaceae</taxon>
        <taxon>Nakamurella</taxon>
    </lineage>
</organism>
<sequence>MGILADGGLVATIRRDGPRPADHGGRRTGRWHCDPWMGANMMWPTAGFIDQPGHRPIARSMATVPPLRIAILGHFRHAIAEPFQGGLEAHTALLADELTRRGHDVTLLAKEGSVTAARLRPIVPAGFHYGPLPGETIDRSEMMADAALLEAIHEVEDEVDVVLNNSLSKVPYLHLADRPMLTALHTPASLERVVEVIAATDWRPGHRHVWAGVSRTTSRDWARWLPDVRCITNGIDLARWAPRPDVTARPQHAVWSGRITPEKGLVLAIEAAQLAGWSLSISGPVADPVYFAEQIAPRLDEKIRYVGHLRHTELPAFLQSGSVYLFTPMWPEPFGLALVEALAGGTPAAVLPQGAVAEIVGRRGGVIAAGCTAVDLAAALPRAAELDRRAVAASVAGFSKTAMVSAYEQVLAEIATVDSDLIPVPVSAPSRSHERTTDREKESPCR</sequence>
<dbReference type="GO" id="GO:0016757">
    <property type="term" value="F:glycosyltransferase activity"/>
    <property type="evidence" value="ECO:0007669"/>
    <property type="project" value="UniProtKB-KW"/>
</dbReference>
<dbReference type="PANTHER" id="PTHR12526:SF595">
    <property type="entry name" value="BLL5217 PROTEIN"/>
    <property type="match status" value="1"/>
</dbReference>
<keyword evidence="2 6" id="KW-0808">Transferase</keyword>
<dbReference type="OrthoDB" id="9809227at2"/>
<name>A0A4U6QMK2_9ACTN</name>
<evidence type="ECO:0000313" key="6">
    <source>
        <dbReference type="EMBL" id="TKV61589.1"/>
    </source>
</evidence>
<dbReference type="InterPro" id="IPR028098">
    <property type="entry name" value="Glyco_trans_4-like_N"/>
</dbReference>